<evidence type="ECO:0000256" key="1">
    <source>
        <dbReference type="SAM" id="Phobius"/>
    </source>
</evidence>
<dbReference type="EMBL" id="CU207211">
    <property type="protein sequence ID" value="CAL61310.1"/>
    <property type="molecule type" value="Genomic_DNA"/>
</dbReference>
<evidence type="ECO:0000313" key="4">
    <source>
        <dbReference type="Proteomes" id="UP000006697"/>
    </source>
</evidence>
<dbReference type="Proteomes" id="UP000006697">
    <property type="component" value="Chromosome"/>
</dbReference>
<feature type="transmembrane region" description="Helical" evidence="1">
    <location>
        <begin position="63"/>
        <end position="87"/>
    </location>
</feature>
<dbReference type="Pfam" id="PF00534">
    <property type="entry name" value="Glycos_transf_1"/>
    <property type="match status" value="1"/>
</dbReference>
<dbReference type="KEGG" id="har:HEAR1131"/>
<gene>
    <name evidence="3" type="ordered locus">HEAR1131</name>
</gene>
<evidence type="ECO:0000313" key="3">
    <source>
        <dbReference type="EMBL" id="CAL61310.1"/>
    </source>
</evidence>
<proteinExistence type="predicted"/>
<name>A4G473_HERAR</name>
<organism evidence="3 4">
    <name type="scientific">Herminiimonas arsenicoxydans</name>
    <dbReference type="NCBI Taxonomy" id="204773"/>
    <lineage>
        <taxon>Bacteria</taxon>
        <taxon>Pseudomonadati</taxon>
        <taxon>Pseudomonadota</taxon>
        <taxon>Betaproteobacteria</taxon>
        <taxon>Burkholderiales</taxon>
        <taxon>Oxalobacteraceae</taxon>
        <taxon>Herminiimonas</taxon>
    </lineage>
</organism>
<reference evidence="3 4" key="1">
    <citation type="journal article" date="2007" name="PLoS Genet.">
        <title>A tale of two oxidation states: bacterial colonization of arsenic-rich environments.</title>
        <authorList>
            <person name="Muller D."/>
            <person name="Medigue C."/>
            <person name="Koechler S."/>
            <person name="Barbe V."/>
            <person name="Barakat M."/>
            <person name="Talla E."/>
            <person name="Bonnefoy V."/>
            <person name="Krin E."/>
            <person name="Arsene-Ploetze F."/>
            <person name="Carapito C."/>
            <person name="Chandler M."/>
            <person name="Cournoyer B."/>
            <person name="Cruveiller S."/>
            <person name="Dossat C."/>
            <person name="Duval S."/>
            <person name="Heymann M."/>
            <person name="Leize E."/>
            <person name="Lieutaud A."/>
            <person name="Lievremont D."/>
            <person name="Makita Y."/>
            <person name="Mangenot S."/>
            <person name="Nitschke W."/>
            <person name="Ortet P."/>
            <person name="Perdrial N."/>
            <person name="Schoepp B."/>
            <person name="Siguier N."/>
            <person name="Simeonova D.D."/>
            <person name="Rouy Z."/>
            <person name="Segurens B."/>
            <person name="Turlin E."/>
            <person name="Vallenet D."/>
            <person name="Van Dorsselaer A."/>
            <person name="Weiss S."/>
            <person name="Weissenbach J."/>
            <person name="Lett M.C."/>
            <person name="Danchin A."/>
            <person name="Bertin P.N."/>
        </authorList>
    </citation>
    <scope>NUCLEOTIDE SEQUENCE [LARGE SCALE GENOMIC DNA]</scope>
    <source>
        <strain evidence="4">ULPAs1</strain>
    </source>
</reference>
<dbReference type="STRING" id="204773.HEAR1131"/>
<dbReference type="CAZy" id="GT4">
    <property type="family name" value="Glycosyltransferase Family 4"/>
</dbReference>
<keyword evidence="1" id="KW-0472">Membrane</keyword>
<dbReference type="InterPro" id="IPR001296">
    <property type="entry name" value="Glyco_trans_1"/>
</dbReference>
<keyword evidence="1" id="KW-1133">Transmembrane helix</keyword>
<dbReference type="PANTHER" id="PTHR45947">
    <property type="entry name" value="SULFOQUINOVOSYL TRANSFERASE SQD2"/>
    <property type="match status" value="1"/>
</dbReference>
<keyword evidence="1" id="KW-0812">Transmembrane</keyword>
<dbReference type="SUPFAM" id="SSF53756">
    <property type="entry name" value="UDP-Glycosyltransferase/glycogen phosphorylase"/>
    <property type="match status" value="1"/>
</dbReference>
<dbReference type="PANTHER" id="PTHR45947:SF3">
    <property type="entry name" value="SULFOQUINOVOSYL TRANSFERASE SQD2"/>
    <property type="match status" value="1"/>
</dbReference>
<dbReference type="HOGENOM" id="CLU_009583_14_0_4"/>
<evidence type="ECO:0000259" key="2">
    <source>
        <dbReference type="Pfam" id="PF00534"/>
    </source>
</evidence>
<dbReference type="OrthoDB" id="9813211at2"/>
<keyword evidence="4" id="KW-1185">Reference proteome</keyword>
<feature type="domain" description="Glycosyl transferase family 1" evidence="2">
    <location>
        <begin position="203"/>
        <end position="353"/>
    </location>
</feature>
<dbReference type="AlphaFoldDB" id="A4G473"/>
<dbReference type="GO" id="GO:0016757">
    <property type="term" value="F:glycosyltransferase activity"/>
    <property type="evidence" value="ECO:0007669"/>
    <property type="project" value="InterPro"/>
</dbReference>
<protein>
    <submittedName>
        <fullName evidence="3">Glycosyl transferase group 1</fullName>
    </submittedName>
</protein>
<sequence length="375" mass="41952">MIDVVNAIEERYDHVVFASNKNGIFSEDIARLNRPAIYRHIWFISRSSMDHALRFIHPITRRIILAPLILAEPFFFLANLMRFMLLLRSVKPAYIVSCNGGYPAAQSSLAMVVAARILRLPVVLSVVSMPVRRRAYFRHYESFIDKLVWKSVNVVIVNAKAILKSLHELRDMPLEKARVVYNGLEDMPPKITNTMRDQSLVNIGCVARMDAAKGVFFLLDAFAYLAKEHPELRLILAGDGNASADLLRRAGVLGIQDQVQFLGHYSGDTCALLNTFDIYVFPSLWEGFPYSIVEALRSACTIVATDVGGIPEAITNGVNGILIKPGSADAIIEAIEQLLSDAVTRDMLARNARLKFESDLELKKMHGRVREIVTP</sequence>
<dbReference type="InterPro" id="IPR050194">
    <property type="entry name" value="Glycosyltransferase_grp1"/>
</dbReference>
<dbReference type="Gene3D" id="3.40.50.2000">
    <property type="entry name" value="Glycogen Phosphorylase B"/>
    <property type="match status" value="2"/>
</dbReference>
<accession>A4G473</accession>
<dbReference type="eggNOG" id="COG0438">
    <property type="taxonomic scope" value="Bacteria"/>
</dbReference>
<dbReference type="CDD" id="cd03801">
    <property type="entry name" value="GT4_PimA-like"/>
    <property type="match status" value="1"/>
</dbReference>
<keyword evidence="3" id="KW-0808">Transferase</keyword>